<dbReference type="RefSeq" id="XP_012188029.1">
    <property type="nucleotide sequence ID" value="XM_012332639.1"/>
</dbReference>
<accession>R9P0A6</accession>
<organism evidence="2 3">
    <name type="scientific">Pseudozyma hubeiensis (strain SY62)</name>
    <name type="common">Yeast</name>
    <dbReference type="NCBI Taxonomy" id="1305764"/>
    <lineage>
        <taxon>Eukaryota</taxon>
        <taxon>Fungi</taxon>
        <taxon>Dikarya</taxon>
        <taxon>Basidiomycota</taxon>
        <taxon>Ustilaginomycotina</taxon>
        <taxon>Ustilaginomycetes</taxon>
        <taxon>Ustilaginales</taxon>
        <taxon>Ustilaginaceae</taxon>
        <taxon>Pseudozyma</taxon>
    </lineage>
</organism>
<dbReference type="AlphaFoldDB" id="R9P0A6"/>
<dbReference type="PANTHER" id="PTHR37981:SF1">
    <property type="entry name" value="SGNH HYDROLASE-TYPE ESTERASE DOMAIN-CONTAINING PROTEIN"/>
    <property type="match status" value="1"/>
</dbReference>
<keyword evidence="3" id="KW-1185">Reference proteome</keyword>
<dbReference type="InterPro" id="IPR037460">
    <property type="entry name" value="SEST-like"/>
</dbReference>
<sequence length="282" mass="31571">MRLIALGSSFAAGPGIEPQVDLDAGRSSNNYPNYFARRLNLDPTDPTQFLDLTVSGATLLNLISEPQQAGSTTFPPQLDSLPPLEPGNDGSDLIITVTGGGNDMFYIGSMFAYTLKHTLWGRLVSYFLMSKEERKAFEHPTMATAEQVSERFTILLDRIEEKYPQATVYLVEYFAMMGPDTKAGRDVVWDQEQIQRYSDTADLLQELYAKAAQGRKNVHVVPLAEETKQKHALGSKDPWVSDGSIWEFYTHGAYHPSQKGMLGASDILFDFHSKRCTDKRFQ</sequence>
<dbReference type="PANTHER" id="PTHR37981">
    <property type="entry name" value="LIPASE 2"/>
    <property type="match status" value="1"/>
</dbReference>
<dbReference type="Proteomes" id="UP000014071">
    <property type="component" value="Unassembled WGS sequence"/>
</dbReference>
<name>R9P0A6_PSEHS</name>
<evidence type="ECO:0000313" key="2">
    <source>
        <dbReference type="EMBL" id="GAC94442.1"/>
    </source>
</evidence>
<dbReference type="GeneID" id="24107308"/>
<proteinExistence type="predicted"/>
<gene>
    <name evidence="2" type="ORF">PHSY_002013</name>
</gene>
<dbReference type="GO" id="GO:0016788">
    <property type="term" value="F:hydrolase activity, acting on ester bonds"/>
    <property type="evidence" value="ECO:0007669"/>
    <property type="project" value="InterPro"/>
</dbReference>
<dbReference type="InterPro" id="IPR013830">
    <property type="entry name" value="SGNH_hydro"/>
</dbReference>
<dbReference type="EMBL" id="DF238784">
    <property type="protein sequence ID" value="GAC94442.1"/>
    <property type="molecule type" value="Genomic_DNA"/>
</dbReference>
<dbReference type="InterPro" id="IPR036514">
    <property type="entry name" value="SGNH_hydro_sf"/>
</dbReference>
<dbReference type="Gene3D" id="3.40.50.1110">
    <property type="entry name" value="SGNH hydrolase"/>
    <property type="match status" value="1"/>
</dbReference>
<dbReference type="Pfam" id="PF13472">
    <property type="entry name" value="Lipase_GDSL_2"/>
    <property type="match status" value="1"/>
</dbReference>
<dbReference type="CDD" id="cd01823">
    <property type="entry name" value="SEST_like"/>
    <property type="match status" value="1"/>
</dbReference>
<dbReference type="OrthoDB" id="21678at2759"/>
<evidence type="ECO:0000259" key="1">
    <source>
        <dbReference type="Pfam" id="PF13472"/>
    </source>
</evidence>
<feature type="domain" description="SGNH hydrolase-type esterase" evidence="1">
    <location>
        <begin position="5"/>
        <end position="261"/>
    </location>
</feature>
<protein>
    <recommendedName>
        <fullName evidence="1">SGNH hydrolase-type esterase domain-containing protein</fullName>
    </recommendedName>
</protein>
<dbReference type="SUPFAM" id="SSF52266">
    <property type="entry name" value="SGNH hydrolase"/>
    <property type="match status" value="1"/>
</dbReference>
<reference evidence="3" key="1">
    <citation type="journal article" date="2013" name="Genome Announc.">
        <title>Draft genome sequence of the basidiomycetous yeast-like fungus Pseudozyma hubeiensis SY62, which produces an abundant amount of the biosurfactant mannosylerythritol lipids.</title>
        <authorList>
            <person name="Konishi M."/>
            <person name="Hatada Y."/>
            <person name="Horiuchi J."/>
        </authorList>
    </citation>
    <scope>NUCLEOTIDE SEQUENCE [LARGE SCALE GENOMIC DNA]</scope>
    <source>
        <strain evidence="3">SY62</strain>
    </source>
</reference>
<dbReference type="HOGENOM" id="CLU_038449_1_1_1"/>
<evidence type="ECO:0000313" key="3">
    <source>
        <dbReference type="Proteomes" id="UP000014071"/>
    </source>
</evidence>
<dbReference type="GO" id="GO:0006629">
    <property type="term" value="P:lipid metabolic process"/>
    <property type="evidence" value="ECO:0007669"/>
    <property type="project" value="TreeGrafter"/>
</dbReference>
<dbReference type="eggNOG" id="ENOG502SQHA">
    <property type="taxonomic scope" value="Eukaryota"/>
</dbReference>